<accession>A0A6G0TRM3</accession>
<name>A0A6G0TRM3_APHGL</name>
<keyword evidence="2" id="KW-1185">Reference proteome</keyword>
<organism evidence="1 2">
    <name type="scientific">Aphis glycines</name>
    <name type="common">Soybean aphid</name>
    <dbReference type="NCBI Taxonomy" id="307491"/>
    <lineage>
        <taxon>Eukaryota</taxon>
        <taxon>Metazoa</taxon>
        <taxon>Ecdysozoa</taxon>
        <taxon>Arthropoda</taxon>
        <taxon>Hexapoda</taxon>
        <taxon>Insecta</taxon>
        <taxon>Pterygota</taxon>
        <taxon>Neoptera</taxon>
        <taxon>Paraneoptera</taxon>
        <taxon>Hemiptera</taxon>
        <taxon>Sternorrhyncha</taxon>
        <taxon>Aphidomorpha</taxon>
        <taxon>Aphidoidea</taxon>
        <taxon>Aphididae</taxon>
        <taxon>Aphidini</taxon>
        <taxon>Aphis</taxon>
        <taxon>Aphis</taxon>
    </lineage>
</organism>
<comment type="caution">
    <text evidence="1">The sequence shown here is derived from an EMBL/GenBank/DDBJ whole genome shotgun (WGS) entry which is preliminary data.</text>
</comment>
<sequence>MSILLSNRGREIFVLDGFIKVPWTTYDWPTDHRLGNTVINECVGSLSEAAKATFPNNSTLKKTICRKRKEIQMVPHNPVDLTTLDIPPTYTMYSSSNGNKEIFLQSDSGPGSNRILIVCICVIKNERFTPEICNLYDKVLNSENRTNNHAEAANRRLNIEMGILCELIIYMFKLPPFPIGTLPSARAIPHDNTTNLELWTPSPPMPTTWTARTSSPCRLSVCVPTVPNYNGPCA</sequence>
<dbReference type="OrthoDB" id="3066195at2759"/>
<dbReference type="AlphaFoldDB" id="A0A6G0TRM3"/>
<gene>
    <name evidence="1" type="ORF">AGLY_006831</name>
</gene>
<dbReference type="EMBL" id="VYZN01000019">
    <property type="protein sequence ID" value="KAE9537024.1"/>
    <property type="molecule type" value="Genomic_DNA"/>
</dbReference>
<protein>
    <submittedName>
        <fullName evidence="1">Uncharacterized protein</fullName>
    </submittedName>
</protein>
<reference evidence="1 2" key="1">
    <citation type="submission" date="2019-08" db="EMBL/GenBank/DDBJ databases">
        <title>The genome of the soybean aphid Biotype 1, its phylome, world population structure and adaptation to the North American continent.</title>
        <authorList>
            <person name="Giordano R."/>
            <person name="Donthu R.K."/>
            <person name="Hernandez A.G."/>
            <person name="Wright C.L."/>
            <person name="Zimin A.V."/>
        </authorList>
    </citation>
    <scope>NUCLEOTIDE SEQUENCE [LARGE SCALE GENOMIC DNA]</scope>
    <source>
        <tissue evidence="1">Whole aphids</tissue>
    </source>
</reference>
<evidence type="ECO:0000313" key="2">
    <source>
        <dbReference type="Proteomes" id="UP000475862"/>
    </source>
</evidence>
<proteinExistence type="predicted"/>
<evidence type="ECO:0000313" key="1">
    <source>
        <dbReference type="EMBL" id="KAE9537024.1"/>
    </source>
</evidence>
<dbReference type="Proteomes" id="UP000475862">
    <property type="component" value="Unassembled WGS sequence"/>
</dbReference>